<organism evidence="2 3">
    <name type="scientific">Streptomyces albireticuli</name>
    <dbReference type="NCBI Taxonomy" id="1940"/>
    <lineage>
        <taxon>Bacteria</taxon>
        <taxon>Bacillati</taxon>
        <taxon>Actinomycetota</taxon>
        <taxon>Actinomycetes</taxon>
        <taxon>Kitasatosporales</taxon>
        <taxon>Streptomycetaceae</taxon>
        <taxon>Streptomyces</taxon>
    </lineage>
</organism>
<dbReference type="KEGG" id="salj:SMD11_1871"/>
<feature type="region of interest" description="Disordered" evidence="1">
    <location>
        <begin position="686"/>
        <end position="730"/>
    </location>
</feature>
<proteinExistence type="predicted"/>
<sequence length="730" mass="79985">MLTYHQVMTTDLTLLTTAATQWDAAAKDLEAVQKTYNSQVRNVGIDEQWQGVARTFAQIANTRTYEQYSAAAKEARAIASLLRDAHGQFVELRNKMKSAIADAAKEDMKIDENGKATWTKRDDPGVKNDPDAATAIPKAESAWTQHIADIVQQFDDADQGVKLALAAATQDSDPNDGIDHGFNAKAEGDIEKVEGRRFAELAKENSGGHSDAKALAEMQRLVRDNSHNVEFSQTLLNELGPKGTLLFSNRLNENSNNSDEATKSSSLSIEKGLATSLATATNSPNSAFYEKWREGMRSAGVDVVDDHQKVQIKGYQSLVTLMSHGKGFSPGFVTDLGDDMIAAEKKNPGIWDMPSGKHLAGPPKWLARDPLDGLLDIASRDPKTAEKFLDPGPDGKGDRLKYLLHDRNWNTRYELTGNYSHPDMDQFRKVEDPDARKGLAKAIEAAATGHQPGESAKMGAAHTESQARVMHQTVESLNGKFGDHLPANLRTPIARTITDYATDTHEILTGQNSNYGYEGGRQSIWTKDGNSHMAVAQESLIRVIRGVSDDPKNFSLIYNTERAHSADILAGMPDRPGRSNVEWDVPSRDVGTAFGALNAIGADTIMDKQDARKAWADDVARYGYHLGGAPVTGLPVIGDVAQRTIDAAAYDWSKDIKNLADEKARGDLAKDWTKDTASVKDLIDASAKQRSIDPTDPDRPHYNDVKQMRQEAEQSYAASRNKALTYLRPN</sequence>
<feature type="compositionally biased region" description="Basic and acidic residues" evidence="1">
    <location>
        <begin position="690"/>
        <end position="712"/>
    </location>
</feature>
<reference evidence="2 3" key="1">
    <citation type="submission" date="2017-06" db="EMBL/GenBank/DDBJ databases">
        <title>Streptomyces albireticuli Genome sequencing and assembly.</title>
        <authorList>
            <person name="Wang Y."/>
            <person name="Du B."/>
            <person name="Ding Y."/>
            <person name="Liu H."/>
            <person name="Hou Q."/>
            <person name="Liu K."/>
            <person name="Yao L."/>
            <person name="Wang C."/>
        </authorList>
    </citation>
    <scope>NUCLEOTIDE SEQUENCE [LARGE SCALE GENOMIC DNA]</scope>
    <source>
        <strain evidence="2 3">MDJK11</strain>
    </source>
</reference>
<dbReference type="AlphaFoldDB" id="A0A1Z2KZQ9"/>
<evidence type="ECO:0000313" key="2">
    <source>
        <dbReference type="EMBL" id="ARZ67528.1"/>
    </source>
</evidence>
<protein>
    <recommendedName>
        <fullName evidence="4">AG2 protein</fullName>
    </recommendedName>
</protein>
<gene>
    <name evidence="2" type="ORF">SMD11_1871</name>
</gene>
<dbReference type="Proteomes" id="UP000195755">
    <property type="component" value="Chromosome"/>
</dbReference>
<name>A0A1Z2KZQ9_9ACTN</name>
<accession>A0A1Z2KZQ9</accession>
<evidence type="ECO:0000256" key="1">
    <source>
        <dbReference type="SAM" id="MobiDB-lite"/>
    </source>
</evidence>
<dbReference type="EMBL" id="CP021744">
    <property type="protein sequence ID" value="ARZ67528.1"/>
    <property type="molecule type" value="Genomic_DNA"/>
</dbReference>
<evidence type="ECO:0008006" key="4">
    <source>
        <dbReference type="Google" id="ProtNLM"/>
    </source>
</evidence>
<evidence type="ECO:0000313" key="3">
    <source>
        <dbReference type="Proteomes" id="UP000195755"/>
    </source>
</evidence>